<dbReference type="EMBL" id="VFOQ01000001">
    <property type="protein sequence ID" value="TQL59351.1"/>
    <property type="molecule type" value="Genomic_DNA"/>
</dbReference>
<dbReference type="OrthoDB" id="4858593at2"/>
<dbReference type="RefSeq" id="WP_141787382.1">
    <property type="nucleotide sequence ID" value="NZ_BAAAKX010000013.1"/>
</dbReference>
<gene>
    <name evidence="2" type="ORF">FB474_0705</name>
</gene>
<reference evidence="2 3" key="1">
    <citation type="submission" date="2019-06" db="EMBL/GenBank/DDBJ databases">
        <title>Sequencing the genomes of 1000 actinobacteria strains.</title>
        <authorList>
            <person name="Klenk H.-P."/>
        </authorList>
    </citation>
    <scope>NUCLEOTIDE SEQUENCE [LARGE SCALE GENOMIC DNA]</scope>
    <source>
        <strain evidence="2 3">DSM 18082</strain>
    </source>
</reference>
<name>A0A542ZG92_9MICO</name>
<protein>
    <submittedName>
        <fullName evidence="2">Uncharacterized protein</fullName>
    </submittedName>
</protein>
<evidence type="ECO:0000256" key="1">
    <source>
        <dbReference type="SAM" id="MobiDB-lite"/>
    </source>
</evidence>
<evidence type="ECO:0000313" key="3">
    <source>
        <dbReference type="Proteomes" id="UP000319514"/>
    </source>
</evidence>
<accession>A0A542ZG92</accession>
<proteinExistence type="predicted"/>
<keyword evidence="3" id="KW-1185">Reference proteome</keyword>
<comment type="caution">
    <text evidence="2">The sequence shown here is derived from an EMBL/GenBank/DDBJ whole genome shotgun (WGS) entry which is preliminary data.</text>
</comment>
<dbReference type="Proteomes" id="UP000319514">
    <property type="component" value="Unassembled WGS sequence"/>
</dbReference>
<evidence type="ECO:0000313" key="2">
    <source>
        <dbReference type="EMBL" id="TQL59351.1"/>
    </source>
</evidence>
<organism evidence="2 3">
    <name type="scientific">Oryzihumus leptocrescens</name>
    <dbReference type="NCBI Taxonomy" id="297536"/>
    <lineage>
        <taxon>Bacteria</taxon>
        <taxon>Bacillati</taxon>
        <taxon>Actinomycetota</taxon>
        <taxon>Actinomycetes</taxon>
        <taxon>Micrococcales</taxon>
        <taxon>Intrasporangiaceae</taxon>
        <taxon>Oryzihumus</taxon>
    </lineage>
</organism>
<sequence length="342" mass="37225">MDTQNHFYGHTAALAAYAGMARPRHVAGLIQHGWTAIPPIPVNFGDFPDVEKNGRRKLFVWSHESRAWDPSRSPRQSFALGAPWAYLISTPTAQRQLTGTKGVGTLIMPLHGTRIIPVQGNQGSLAKDYLRREGPSTVCLHSEDVHKPEVVGSWVDAGHRVVTAGPRHDPDFLGRVLSLVVSHERLVANRLMTSVLYAAAAGRDIAVYGDPLGLGGADVVSQDEVARTWPELHGEQVDREVAGELARRELGFQHLLEPEPLREVLGWSRPSVTPAVEYWASAPLHKALNVLGLGERDPGSTEKQVGASPTAWLRHPLSHLPKPLPRRATSLDPLPAPIPVAG</sequence>
<feature type="region of interest" description="Disordered" evidence="1">
    <location>
        <begin position="295"/>
        <end position="342"/>
    </location>
</feature>
<dbReference type="AlphaFoldDB" id="A0A542ZG92"/>